<comment type="caution">
    <text evidence="4">The sequence shown here is derived from an EMBL/GenBank/DDBJ whole genome shotgun (WGS) entry which is preliminary data.</text>
</comment>
<accession>A0A6L9EER5</accession>
<reference evidence="4 5" key="1">
    <citation type="submission" date="2020-01" db="EMBL/GenBank/DDBJ databases">
        <title>Bacteria diversity of Porities sp.</title>
        <authorList>
            <person name="Wang G."/>
        </authorList>
    </citation>
    <scope>NUCLEOTIDE SEQUENCE [LARGE SCALE GENOMIC DNA]</scope>
    <source>
        <strain evidence="4 5">R33</strain>
    </source>
</reference>
<dbReference type="EMBL" id="WXYO01000006">
    <property type="protein sequence ID" value="NAS13217.1"/>
    <property type="molecule type" value="Genomic_DNA"/>
</dbReference>
<dbReference type="PANTHER" id="PTHR33359">
    <property type="entry name" value="MOLYBDOPTERIN SYNTHASE SULFUR CARRIER SUBUNIT"/>
    <property type="match status" value="1"/>
</dbReference>
<keyword evidence="1" id="KW-0547">Nucleotide-binding</keyword>
<dbReference type="SUPFAM" id="SSF54285">
    <property type="entry name" value="MoaD/ThiS"/>
    <property type="match status" value="1"/>
</dbReference>
<evidence type="ECO:0000256" key="3">
    <source>
        <dbReference type="ARBA" id="ARBA00024247"/>
    </source>
</evidence>
<dbReference type="GO" id="GO:0006777">
    <property type="term" value="P:Mo-molybdopterin cofactor biosynthetic process"/>
    <property type="evidence" value="ECO:0007669"/>
    <property type="project" value="InterPro"/>
</dbReference>
<dbReference type="Proteomes" id="UP000475249">
    <property type="component" value="Unassembled WGS sequence"/>
</dbReference>
<dbReference type="GO" id="GO:0000166">
    <property type="term" value="F:nucleotide binding"/>
    <property type="evidence" value="ECO:0007669"/>
    <property type="project" value="UniProtKB-KW"/>
</dbReference>
<evidence type="ECO:0000256" key="1">
    <source>
        <dbReference type="ARBA" id="ARBA00022741"/>
    </source>
</evidence>
<gene>
    <name evidence="4" type="ORF">GTQ38_14465</name>
</gene>
<organism evidence="4 5">
    <name type="scientific">Poritiphilus flavus</name>
    <dbReference type="NCBI Taxonomy" id="2697053"/>
    <lineage>
        <taxon>Bacteria</taxon>
        <taxon>Pseudomonadati</taxon>
        <taxon>Bacteroidota</taxon>
        <taxon>Flavobacteriia</taxon>
        <taxon>Flavobacteriales</taxon>
        <taxon>Flavobacteriaceae</taxon>
        <taxon>Poritiphilus</taxon>
    </lineage>
</organism>
<evidence type="ECO:0000313" key="5">
    <source>
        <dbReference type="Proteomes" id="UP000475249"/>
    </source>
</evidence>
<dbReference type="InterPro" id="IPR044672">
    <property type="entry name" value="MOCS2A"/>
</dbReference>
<dbReference type="InterPro" id="IPR016155">
    <property type="entry name" value="Mopterin_synth/thiamin_S_b"/>
</dbReference>
<dbReference type="AlphaFoldDB" id="A0A6L9EER5"/>
<comment type="similarity">
    <text evidence="2">Belongs to the MoaD family.</text>
</comment>
<sequence>MTVLLFGITKDIVGSSTLSLPVSSTSRLRTVGELKDYLSSTYPRLRNLSSLAVAVNNSYAEDSDKIDNFDEIALIPPVSGG</sequence>
<evidence type="ECO:0000313" key="4">
    <source>
        <dbReference type="EMBL" id="NAS13217.1"/>
    </source>
</evidence>
<name>A0A6L9EER5_9FLAO</name>
<dbReference type="Gene3D" id="3.10.20.30">
    <property type="match status" value="1"/>
</dbReference>
<dbReference type="UniPathway" id="UPA00344"/>
<dbReference type="Pfam" id="PF02597">
    <property type="entry name" value="ThiS"/>
    <property type="match status" value="1"/>
</dbReference>
<keyword evidence="5" id="KW-1185">Reference proteome</keyword>
<dbReference type="InterPro" id="IPR012675">
    <property type="entry name" value="Beta-grasp_dom_sf"/>
</dbReference>
<evidence type="ECO:0000256" key="2">
    <source>
        <dbReference type="ARBA" id="ARBA00024200"/>
    </source>
</evidence>
<dbReference type="InterPro" id="IPR003749">
    <property type="entry name" value="ThiS/MoaD-like"/>
</dbReference>
<dbReference type="GO" id="GO:1990133">
    <property type="term" value="C:molybdopterin adenylyltransferase complex"/>
    <property type="evidence" value="ECO:0007669"/>
    <property type="project" value="TreeGrafter"/>
</dbReference>
<dbReference type="CDD" id="cd00754">
    <property type="entry name" value="Ubl_MoaD"/>
    <property type="match status" value="1"/>
</dbReference>
<proteinExistence type="inferred from homology"/>
<dbReference type="PANTHER" id="PTHR33359:SF1">
    <property type="entry name" value="MOLYBDOPTERIN SYNTHASE SULFUR CARRIER SUBUNIT"/>
    <property type="match status" value="1"/>
</dbReference>
<dbReference type="RefSeq" id="WP_161436256.1">
    <property type="nucleotide sequence ID" value="NZ_WXYO01000006.1"/>
</dbReference>
<protein>
    <recommendedName>
        <fullName evidence="3">Molybdopterin synthase sulfur carrier subunit</fullName>
    </recommendedName>
</protein>